<organism evidence="7 8">
    <name type="scientific">Purpureocillium lilacinum</name>
    <name type="common">Paecilomyces lilacinus</name>
    <dbReference type="NCBI Taxonomy" id="33203"/>
    <lineage>
        <taxon>Eukaryota</taxon>
        <taxon>Fungi</taxon>
        <taxon>Dikarya</taxon>
        <taxon>Ascomycota</taxon>
        <taxon>Pezizomycotina</taxon>
        <taxon>Sordariomycetes</taxon>
        <taxon>Hypocreomycetidae</taxon>
        <taxon>Hypocreales</taxon>
        <taxon>Ophiocordycipitaceae</taxon>
        <taxon>Purpureocillium</taxon>
    </lineage>
</organism>
<dbReference type="InterPro" id="IPR007889">
    <property type="entry name" value="HTH_Psq"/>
</dbReference>
<dbReference type="SMART" id="SM00674">
    <property type="entry name" value="CENPB"/>
    <property type="match status" value="1"/>
</dbReference>
<keyword evidence="3" id="KW-0539">Nucleus</keyword>
<dbReference type="InterPro" id="IPR050863">
    <property type="entry name" value="CenT-Element_Derived"/>
</dbReference>
<dbReference type="PROSITE" id="PS51253">
    <property type="entry name" value="HTH_CENPB"/>
    <property type="match status" value="1"/>
</dbReference>
<feature type="region of interest" description="Disordered" evidence="5">
    <location>
        <begin position="553"/>
        <end position="575"/>
    </location>
</feature>
<dbReference type="Pfam" id="PF03221">
    <property type="entry name" value="HTH_Tnp_Tc5"/>
    <property type="match status" value="1"/>
</dbReference>
<dbReference type="Gene3D" id="1.10.10.60">
    <property type="entry name" value="Homeodomain-like"/>
    <property type="match status" value="1"/>
</dbReference>
<evidence type="ECO:0000256" key="1">
    <source>
        <dbReference type="ARBA" id="ARBA00004123"/>
    </source>
</evidence>
<evidence type="ECO:0000313" key="8">
    <source>
        <dbReference type="Proteomes" id="UP001287286"/>
    </source>
</evidence>
<accession>A0ABR0BHQ9</accession>
<feature type="domain" description="HTH CENPB-type" evidence="6">
    <location>
        <begin position="64"/>
        <end position="134"/>
    </location>
</feature>
<dbReference type="InterPro" id="IPR006600">
    <property type="entry name" value="HTH_CenpB_DNA-bd_dom"/>
</dbReference>
<name>A0ABR0BHQ9_PURLI</name>
<evidence type="ECO:0000313" key="7">
    <source>
        <dbReference type="EMBL" id="KAK4077557.1"/>
    </source>
</evidence>
<dbReference type="InterPro" id="IPR009057">
    <property type="entry name" value="Homeodomain-like_sf"/>
</dbReference>
<evidence type="ECO:0000256" key="5">
    <source>
        <dbReference type="SAM" id="MobiDB-lite"/>
    </source>
</evidence>
<comment type="subcellular location">
    <subcellularLocation>
        <location evidence="1">Nucleus</location>
    </subcellularLocation>
</comment>
<dbReference type="EMBL" id="JAWRVI010000098">
    <property type="protein sequence ID" value="KAK4077557.1"/>
    <property type="molecule type" value="Genomic_DNA"/>
</dbReference>
<dbReference type="SUPFAM" id="SSF46689">
    <property type="entry name" value="Homeodomain-like"/>
    <property type="match status" value="1"/>
</dbReference>
<evidence type="ECO:0000256" key="3">
    <source>
        <dbReference type="ARBA" id="ARBA00023242"/>
    </source>
</evidence>
<evidence type="ECO:0000256" key="2">
    <source>
        <dbReference type="ARBA" id="ARBA00023125"/>
    </source>
</evidence>
<dbReference type="Proteomes" id="UP001287286">
    <property type="component" value="Unassembled WGS sequence"/>
</dbReference>
<dbReference type="Pfam" id="PF03184">
    <property type="entry name" value="DDE_1"/>
    <property type="match status" value="1"/>
</dbReference>
<sequence length="575" mass="65577">MLEVETPAAGVENMPRKTKYSKENLQLAVAAVKNGASQLQAARDYGVPRVTIQNRLQGQRRVDLAFEYRQRRSIQQEMHLRDWVLTQDALGLPPTHNQLKVFAAKILIAGGDLFPLGKNWIFSFLRRNPEIKTLKGRSIDSVRINGASPSRIKDWFNLLSLPAVKAIRPEDRYNMDETGMLEGLGANGLVLGRADKSQTLRKRIASRCWTSIIECQDLQQQWFPDELSFLRDWKFIATTKGWTDDSIALDWLKEVFIPQTKPSFSNKRLLILDGHGSHQTDEFMYECYENGIFLVFLPAHTSHVLQPLDVSCFAPLKSAYRRILEVFVAHDDTSPIGKAMFLKTYHKARELAFTSRTIQAGFRGSGLWPINMAKPLMSPLILEDPKPAAPIATPTKRKANDAFDDFPTPRRSQDIQTFIVGLARRDQSDRTIRRLFSKVGRSLDQKNICLAEANAKAQRLEHQLDRLRSQKRQKVGLDLNERFGKIDQVIETRKKMAQVLDPQTNARLNSQREFESLCKMRSQLIIMTCPSWCCEGARKWVCPKEGIFPKDLERARIAPGQREPEVPSPDARDSP</sequence>
<dbReference type="PANTHER" id="PTHR19303:SF74">
    <property type="entry name" value="POGO TRANSPOSABLE ELEMENT WITH KRAB DOMAIN"/>
    <property type="match status" value="1"/>
</dbReference>
<protein>
    <submittedName>
        <fullName evidence="7">Transcriptional regulator family: Helix-turn-helix</fullName>
    </submittedName>
</protein>
<comment type="caution">
    <text evidence="7">The sequence shown here is derived from an EMBL/GenBank/DDBJ whole genome shotgun (WGS) entry which is preliminary data.</text>
</comment>
<evidence type="ECO:0000259" key="6">
    <source>
        <dbReference type="PROSITE" id="PS51253"/>
    </source>
</evidence>
<keyword evidence="2" id="KW-0238">DNA-binding</keyword>
<keyword evidence="8" id="KW-1185">Reference proteome</keyword>
<evidence type="ECO:0000256" key="4">
    <source>
        <dbReference type="SAM" id="Coils"/>
    </source>
</evidence>
<feature type="coiled-coil region" evidence="4">
    <location>
        <begin position="443"/>
        <end position="477"/>
    </location>
</feature>
<proteinExistence type="predicted"/>
<reference evidence="7 8" key="1">
    <citation type="journal article" date="2024" name="Microbiol. Resour. Announc.">
        <title>Genome annotations for the ascomycete fungi Trichoderma harzianum, Trichoderma aggressivum, and Purpureocillium lilacinum.</title>
        <authorList>
            <person name="Beijen E.P.W."/>
            <person name="Ohm R.A."/>
        </authorList>
    </citation>
    <scope>NUCLEOTIDE SEQUENCE [LARGE SCALE GENOMIC DNA]</scope>
    <source>
        <strain evidence="7 8">CBS 150709</strain>
    </source>
</reference>
<dbReference type="InterPro" id="IPR004875">
    <property type="entry name" value="DDE_SF_endonuclease_dom"/>
</dbReference>
<gene>
    <name evidence="7" type="ORF">Purlil1_12319</name>
</gene>
<dbReference type="Pfam" id="PF05225">
    <property type="entry name" value="HTH_psq"/>
    <property type="match status" value="1"/>
</dbReference>
<keyword evidence="4" id="KW-0175">Coiled coil</keyword>
<dbReference type="PANTHER" id="PTHR19303">
    <property type="entry name" value="TRANSPOSON"/>
    <property type="match status" value="1"/>
</dbReference>